<dbReference type="UniPathway" id="UPA00344"/>
<accession>A0A6J4TDY4</accession>
<protein>
    <recommendedName>
        <fullName evidence="1">MoaB/Mog domain-containing protein</fullName>
    </recommendedName>
</protein>
<evidence type="ECO:0000259" key="1">
    <source>
        <dbReference type="Pfam" id="PF00994"/>
    </source>
</evidence>
<reference evidence="2" key="1">
    <citation type="submission" date="2020-02" db="EMBL/GenBank/DDBJ databases">
        <authorList>
            <person name="Meier V. D."/>
        </authorList>
    </citation>
    <scope>NUCLEOTIDE SEQUENCE</scope>
    <source>
        <strain evidence="2">AVDCRST_MAG73</strain>
    </source>
</reference>
<dbReference type="SUPFAM" id="SSF53218">
    <property type="entry name" value="Molybdenum cofactor biosynthesis proteins"/>
    <property type="match status" value="1"/>
</dbReference>
<dbReference type="InterPro" id="IPR001453">
    <property type="entry name" value="MoaB/Mog_dom"/>
</dbReference>
<dbReference type="EMBL" id="CADCWE010000007">
    <property type="protein sequence ID" value="CAA9519644.1"/>
    <property type="molecule type" value="Genomic_DNA"/>
</dbReference>
<organism evidence="2">
    <name type="scientific">uncultured Thermomicrobiales bacterium</name>
    <dbReference type="NCBI Taxonomy" id="1645740"/>
    <lineage>
        <taxon>Bacteria</taxon>
        <taxon>Pseudomonadati</taxon>
        <taxon>Thermomicrobiota</taxon>
        <taxon>Thermomicrobia</taxon>
        <taxon>Thermomicrobiales</taxon>
        <taxon>environmental samples</taxon>
    </lineage>
</organism>
<proteinExistence type="predicted"/>
<gene>
    <name evidence="2" type="ORF">AVDCRST_MAG73-101</name>
</gene>
<evidence type="ECO:0000313" key="2">
    <source>
        <dbReference type="EMBL" id="CAA9519644.1"/>
    </source>
</evidence>
<dbReference type="Pfam" id="PF00994">
    <property type="entry name" value="MoCF_biosynth"/>
    <property type="match status" value="1"/>
</dbReference>
<dbReference type="AlphaFoldDB" id="A0A6J4TDY4"/>
<sequence length="352" mass="36773">MEAFALDPADLGNLDALRGVVIAEEVRGNGRRLFAKGHRLGEGDLTSLAELPRPVHAVRLGPADVHEDAAGRRLAAAVGAGGVAARDPVQSRVNLVAAAKGLLRVDARALLRLNRLDGIAVFTLPDRVPVLPGKIVAGAKITPVAVPEETLVAAEAIAHESPVVVVKPFHARSVGVITTEGLAGKTRDRFRDTVNRKLGWYGAHVLRFVDLPGDPAAVATAIADLLGDGADLILTGGGNTIDPLDATLLALPGIGATMVKFGAAAHPGSMFWLAEVARPDRPAPVPIFNLASCSMYSKATVADLILPWIMAGERVGLDDLAALGHGGLLDRDMGWRFPAYDAETTDEADDGQ</sequence>
<feature type="domain" description="MoaB/Mog" evidence="1">
    <location>
        <begin position="177"/>
        <end position="309"/>
    </location>
</feature>
<dbReference type="Gene3D" id="3.40.980.10">
    <property type="entry name" value="MoaB/Mog-like domain"/>
    <property type="match status" value="1"/>
</dbReference>
<dbReference type="InterPro" id="IPR036425">
    <property type="entry name" value="MoaB/Mog-like_dom_sf"/>
</dbReference>
<name>A0A6J4TDY4_9BACT</name>